<dbReference type="Proteomes" id="UP000185678">
    <property type="component" value="Unassembled WGS sequence"/>
</dbReference>
<dbReference type="GO" id="GO:0022857">
    <property type="term" value="F:transmembrane transporter activity"/>
    <property type="evidence" value="ECO:0007669"/>
    <property type="project" value="InterPro"/>
</dbReference>
<gene>
    <name evidence="6" type="ORF">SAMN05421779_1134</name>
</gene>
<feature type="transmembrane region" description="Helical" evidence="4">
    <location>
        <begin position="165"/>
        <end position="189"/>
    </location>
</feature>
<dbReference type="PROSITE" id="PS50850">
    <property type="entry name" value="MFS"/>
    <property type="match status" value="1"/>
</dbReference>
<name>A0A1N7QAR1_9PROT</name>
<feature type="transmembrane region" description="Helical" evidence="4">
    <location>
        <begin position="209"/>
        <end position="227"/>
    </location>
</feature>
<dbReference type="STRING" id="80876.SAMN05421779_1134"/>
<evidence type="ECO:0000313" key="6">
    <source>
        <dbReference type="EMBL" id="SIT19627.1"/>
    </source>
</evidence>
<feature type="transmembrane region" description="Helical" evidence="4">
    <location>
        <begin position="343"/>
        <end position="364"/>
    </location>
</feature>
<dbReference type="InterPro" id="IPR020846">
    <property type="entry name" value="MFS_dom"/>
</dbReference>
<dbReference type="Pfam" id="PF07690">
    <property type="entry name" value="MFS_1"/>
    <property type="match status" value="1"/>
</dbReference>
<feature type="transmembrane region" description="Helical" evidence="4">
    <location>
        <begin position="74"/>
        <end position="92"/>
    </location>
</feature>
<feature type="transmembrane region" description="Helical" evidence="4">
    <location>
        <begin position="298"/>
        <end position="322"/>
    </location>
</feature>
<feature type="transmembrane region" description="Helical" evidence="4">
    <location>
        <begin position="370"/>
        <end position="388"/>
    </location>
</feature>
<dbReference type="InterPro" id="IPR011701">
    <property type="entry name" value="MFS"/>
</dbReference>
<dbReference type="Gene3D" id="1.20.1250.20">
    <property type="entry name" value="MFS general substrate transporter like domains"/>
    <property type="match status" value="2"/>
</dbReference>
<organism evidence="6 7">
    <name type="scientific">Insolitispirillum peregrinum</name>
    <dbReference type="NCBI Taxonomy" id="80876"/>
    <lineage>
        <taxon>Bacteria</taxon>
        <taxon>Pseudomonadati</taxon>
        <taxon>Pseudomonadota</taxon>
        <taxon>Alphaproteobacteria</taxon>
        <taxon>Rhodospirillales</taxon>
        <taxon>Novispirillaceae</taxon>
        <taxon>Insolitispirillum</taxon>
    </lineage>
</organism>
<dbReference type="AlphaFoldDB" id="A0A1N7QAR1"/>
<protein>
    <submittedName>
        <fullName evidence="6">Predicted arabinose efflux permease, MFS family</fullName>
    </submittedName>
</protein>
<dbReference type="SUPFAM" id="SSF103473">
    <property type="entry name" value="MFS general substrate transporter"/>
    <property type="match status" value="1"/>
</dbReference>
<dbReference type="PANTHER" id="PTHR23534:SF1">
    <property type="entry name" value="MAJOR FACILITATOR SUPERFAMILY PROTEIN"/>
    <property type="match status" value="1"/>
</dbReference>
<dbReference type="InterPro" id="IPR036259">
    <property type="entry name" value="MFS_trans_sf"/>
</dbReference>
<accession>A0A1N7QAR1</accession>
<evidence type="ECO:0000256" key="3">
    <source>
        <dbReference type="ARBA" id="ARBA00023136"/>
    </source>
</evidence>
<reference evidence="6 7" key="1">
    <citation type="submission" date="2017-01" db="EMBL/GenBank/DDBJ databases">
        <authorList>
            <person name="Mah S.A."/>
            <person name="Swanson W.J."/>
            <person name="Moy G.W."/>
            <person name="Vacquier V.D."/>
        </authorList>
    </citation>
    <scope>NUCLEOTIDE SEQUENCE [LARGE SCALE GENOMIC DNA]</scope>
    <source>
        <strain evidence="6 7">DSM 11589</strain>
    </source>
</reference>
<evidence type="ECO:0000313" key="7">
    <source>
        <dbReference type="Proteomes" id="UP000185678"/>
    </source>
</evidence>
<keyword evidence="3 4" id="KW-0472">Membrane</keyword>
<evidence type="ECO:0000256" key="4">
    <source>
        <dbReference type="SAM" id="Phobius"/>
    </source>
</evidence>
<feature type="transmembrane region" description="Helical" evidence="4">
    <location>
        <begin position="134"/>
        <end position="153"/>
    </location>
</feature>
<dbReference type="EMBL" id="FTOA01000013">
    <property type="protein sequence ID" value="SIT19627.1"/>
    <property type="molecule type" value="Genomic_DNA"/>
</dbReference>
<feature type="transmembrane region" description="Helical" evidence="4">
    <location>
        <begin position="98"/>
        <end position="122"/>
    </location>
</feature>
<evidence type="ECO:0000259" key="5">
    <source>
        <dbReference type="PROSITE" id="PS50850"/>
    </source>
</evidence>
<keyword evidence="1 4" id="KW-0812">Transmembrane</keyword>
<feature type="transmembrane region" description="Helical" evidence="4">
    <location>
        <begin position="247"/>
        <end position="268"/>
    </location>
</feature>
<sequence length="394" mass="40070">MSFLTSPPLLRLAVAQALYWSCSIVGITLTLVVGRQLAPAVWLASLPLALLVLTYMVLAPTLARQMAQHGRRAVFIAGAASGVMGGLSYAAGVQMSSFALFCLGSMFLGVYQGTAMSYRYAALESAPPEGKGRAASLVLAGGIAAAVVGPVLASLSREILPVPFIGAYLMLSVLAVAAMVVLAGLPRGVAQPRPDVSLAMMRVLLQRPAIRAAVLATACGHGMMILVMNATPVSMVVCGHSTGEASWVVQGHVLGMFLPALVSGWLVDRLGSQKILLLGAVLLLVSGGVALINGSLEAFAVSSLLLGAGWNVMLVAGTTLLGRGHDSQERPAAQGLMELTSSASAAVASLAAAVAVAGGGWSWLNGGMMALVAVVAVILLMAAPRLVAPAPAES</sequence>
<keyword evidence="7" id="KW-1185">Reference proteome</keyword>
<dbReference type="PANTHER" id="PTHR23534">
    <property type="entry name" value="MFS PERMEASE"/>
    <property type="match status" value="1"/>
</dbReference>
<evidence type="ECO:0000256" key="1">
    <source>
        <dbReference type="ARBA" id="ARBA00022692"/>
    </source>
</evidence>
<feature type="transmembrane region" description="Helical" evidence="4">
    <location>
        <begin position="12"/>
        <end position="34"/>
    </location>
</feature>
<proteinExistence type="predicted"/>
<keyword evidence="2 4" id="KW-1133">Transmembrane helix</keyword>
<feature type="domain" description="Major facilitator superfamily (MFS) profile" evidence="5">
    <location>
        <begin position="172"/>
        <end position="394"/>
    </location>
</feature>
<dbReference type="OrthoDB" id="8558006at2"/>
<evidence type="ECO:0000256" key="2">
    <source>
        <dbReference type="ARBA" id="ARBA00022989"/>
    </source>
</evidence>
<dbReference type="RefSeq" id="WP_076402117.1">
    <property type="nucleotide sequence ID" value="NZ_FTOA01000013.1"/>
</dbReference>
<feature type="transmembrane region" description="Helical" evidence="4">
    <location>
        <begin position="40"/>
        <end position="62"/>
    </location>
</feature>
<feature type="transmembrane region" description="Helical" evidence="4">
    <location>
        <begin position="275"/>
        <end position="292"/>
    </location>
</feature>